<dbReference type="AlphaFoldDB" id="A0A9X2JG34"/>
<dbReference type="SUPFAM" id="SSF54523">
    <property type="entry name" value="Pili subunits"/>
    <property type="match status" value="1"/>
</dbReference>
<keyword evidence="3" id="KW-1185">Reference proteome</keyword>
<dbReference type="Pfam" id="PF07596">
    <property type="entry name" value="SBP_bac_10"/>
    <property type="match status" value="1"/>
</dbReference>
<dbReference type="EMBL" id="JAMXLR010000036">
    <property type="protein sequence ID" value="MCO6044321.1"/>
    <property type="molecule type" value="Genomic_DNA"/>
</dbReference>
<proteinExistence type="predicted"/>
<feature type="domain" description="DUF1559" evidence="1">
    <location>
        <begin position="33"/>
        <end position="319"/>
    </location>
</feature>
<dbReference type="NCBIfam" id="TIGR04294">
    <property type="entry name" value="pre_pil_HX9DG"/>
    <property type="match status" value="1"/>
</dbReference>
<dbReference type="InterPro" id="IPR027558">
    <property type="entry name" value="Pre_pil_HX9DG_C"/>
</dbReference>
<dbReference type="RefSeq" id="WP_252852423.1">
    <property type="nucleotide sequence ID" value="NZ_JAMXLR010000036.1"/>
</dbReference>
<organism evidence="2 3">
    <name type="scientific">Aeoliella straminimaris</name>
    <dbReference type="NCBI Taxonomy" id="2954799"/>
    <lineage>
        <taxon>Bacteria</taxon>
        <taxon>Pseudomonadati</taxon>
        <taxon>Planctomycetota</taxon>
        <taxon>Planctomycetia</taxon>
        <taxon>Pirellulales</taxon>
        <taxon>Lacipirellulaceae</taxon>
        <taxon>Aeoliella</taxon>
    </lineage>
</organism>
<name>A0A9X2JG34_9BACT</name>
<dbReference type="InterPro" id="IPR012902">
    <property type="entry name" value="N_methyl_site"/>
</dbReference>
<evidence type="ECO:0000259" key="1">
    <source>
        <dbReference type="Pfam" id="PF07596"/>
    </source>
</evidence>
<protein>
    <submittedName>
        <fullName evidence="2">DUF1559 domain-containing protein</fullName>
    </submittedName>
</protein>
<gene>
    <name evidence="2" type="ORF">NG895_10425</name>
</gene>
<accession>A0A9X2JG34</accession>
<sequence>MFVKRKTAFTLVELLVVIAIIGILVALLLPAVQAAREAARRESCRNNLKQLALGAQNHHDTVGFFPSGGWGYFWVGDADRGSGEGQPGGWIYSTLPFIEETQLHDLASDGDPDNVTQQQKVGATQVVQQPVDMVRCPSRRETTVAPKPVDGDFVAYNAANFSGGGTVGRSDYAANCGDQLHNEYGAGPSNLGAAENFNWCNGKTGKKKGTCLSVSELNGISFARSEVAIRHITDGTSKTYYCGEKYLNPLNYITGRDGGDNETWCTGYNNDNYRNGYYPPLKDTEGLPDVSRFGSAHSGVLMMAYCDGSVSSVAYDIDAYLFRGTCNRKDGAVDFEQYYNPQRDGGGRR</sequence>
<dbReference type="NCBIfam" id="TIGR02532">
    <property type="entry name" value="IV_pilin_GFxxxE"/>
    <property type="match status" value="1"/>
</dbReference>
<dbReference type="PANTHER" id="PTHR30093">
    <property type="entry name" value="GENERAL SECRETION PATHWAY PROTEIN G"/>
    <property type="match status" value="1"/>
</dbReference>
<dbReference type="PANTHER" id="PTHR30093:SF2">
    <property type="entry name" value="TYPE II SECRETION SYSTEM PROTEIN H"/>
    <property type="match status" value="1"/>
</dbReference>
<dbReference type="Gene3D" id="3.30.700.10">
    <property type="entry name" value="Glycoprotein, Type 4 Pilin"/>
    <property type="match status" value="1"/>
</dbReference>
<reference evidence="2" key="1">
    <citation type="submission" date="2022-06" db="EMBL/GenBank/DDBJ databases">
        <title>Aeoliella straminimaris, a novel planctomycete from sediments.</title>
        <authorList>
            <person name="Vitorino I.R."/>
            <person name="Lage O.M."/>
        </authorList>
    </citation>
    <scope>NUCLEOTIDE SEQUENCE</scope>
    <source>
        <strain evidence="2">ICT_H6.2</strain>
    </source>
</reference>
<dbReference type="InterPro" id="IPR011453">
    <property type="entry name" value="DUF1559"/>
</dbReference>
<dbReference type="InterPro" id="IPR045584">
    <property type="entry name" value="Pilin-like"/>
</dbReference>
<dbReference type="Pfam" id="PF07963">
    <property type="entry name" value="N_methyl"/>
    <property type="match status" value="1"/>
</dbReference>
<comment type="caution">
    <text evidence="2">The sequence shown here is derived from an EMBL/GenBank/DDBJ whole genome shotgun (WGS) entry which is preliminary data.</text>
</comment>
<evidence type="ECO:0000313" key="3">
    <source>
        <dbReference type="Proteomes" id="UP001155241"/>
    </source>
</evidence>
<evidence type="ECO:0000313" key="2">
    <source>
        <dbReference type="EMBL" id="MCO6044321.1"/>
    </source>
</evidence>
<dbReference type="Proteomes" id="UP001155241">
    <property type="component" value="Unassembled WGS sequence"/>
</dbReference>